<feature type="chain" id="PRO_5012565183" description="Peptidase S1 domain-containing protein" evidence="6">
    <location>
        <begin position="16"/>
        <end position="296"/>
    </location>
</feature>
<feature type="signal peptide" evidence="6">
    <location>
        <begin position="1"/>
        <end position="15"/>
    </location>
</feature>
<keyword evidence="3" id="KW-0378">Hydrolase</keyword>
<evidence type="ECO:0000256" key="3">
    <source>
        <dbReference type="ARBA" id="ARBA00022801"/>
    </source>
</evidence>
<dbReference type="PANTHER" id="PTHR24271">
    <property type="entry name" value="KALLIKREIN-RELATED"/>
    <property type="match status" value="1"/>
</dbReference>
<dbReference type="InterPro" id="IPR001314">
    <property type="entry name" value="Peptidase_S1A"/>
</dbReference>
<dbReference type="HOGENOM" id="CLU_006842_1_1_1"/>
<sequence length="296" mass="32451">MWLLVLCLAMSLGWTVLPNSSKQHLLLIGPRDPDPPVLLPSSPRSGALAPEPPGAVAPIQSQMSGGSECNNFQPWLSLVYNFSSVRCGGVLVHPQWVLTAAQCMYKNYQLWLGRHSLFQHEDTAQLFEDIRNFPHPKFNLSLLKKHTCLPGEDYSHDLMLLRLAEPAQITDAVRVLDLPTQEPKPGSTCYTSGWGSIEPVSDTGDLQCMDLKLLPNDVCAKAHIQKVTDHMLCAGPLEGNSDTCPGDLEGPLICDGMLQGIPAGGHVPCDSPSMPSVYIKVMPYLQWIKETMLDNS</sequence>
<protein>
    <recommendedName>
        <fullName evidence="7">Peptidase S1 domain-containing protein</fullName>
    </recommendedName>
</protein>
<dbReference type="InterPro" id="IPR001254">
    <property type="entry name" value="Trypsin_dom"/>
</dbReference>
<keyword evidence="2" id="KW-0645">Protease</keyword>
<evidence type="ECO:0000256" key="4">
    <source>
        <dbReference type="ARBA" id="ARBA00022825"/>
    </source>
</evidence>
<evidence type="ECO:0000256" key="6">
    <source>
        <dbReference type="SAM" id="SignalP"/>
    </source>
</evidence>
<dbReference type="GO" id="GO:0030141">
    <property type="term" value="C:secretory granule"/>
    <property type="evidence" value="ECO:0007669"/>
    <property type="project" value="TreeGrafter"/>
</dbReference>
<dbReference type="SMART" id="SM00020">
    <property type="entry name" value="Tryp_SPc"/>
    <property type="match status" value="1"/>
</dbReference>
<dbReference type="InterPro" id="IPR009003">
    <property type="entry name" value="Peptidase_S1_PA"/>
</dbReference>
<dbReference type="PANTHER" id="PTHR24271:SF47">
    <property type="entry name" value="KALLIKREIN-1"/>
    <property type="match status" value="1"/>
</dbReference>
<dbReference type="Pfam" id="PF00089">
    <property type="entry name" value="Trypsin"/>
    <property type="match status" value="1"/>
</dbReference>
<reference evidence="8" key="1">
    <citation type="submission" date="2024-06" db="UniProtKB">
        <authorList>
            <consortium name="Ensembl"/>
        </authorList>
    </citation>
    <scope>IDENTIFICATION</scope>
</reference>
<dbReference type="GO" id="GO:0004252">
    <property type="term" value="F:serine-type endopeptidase activity"/>
    <property type="evidence" value="ECO:0007669"/>
    <property type="project" value="InterPro"/>
</dbReference>
<keyword evidence="4" id="KW-0720">Serine protease</keyword>
<dbReference type="EMBL" id="AEYP01068182">
    <property type="status" value="NOT_ANNOTATED_CDS"/>
    <property type="molecule type" value="Genomic_DNA"/>
</dbReference>
<dbReference type="GO" id="GO:0031638">
    <property type="term" value="P:zymogen activation"/>
    <property type="evidence" value="ECO:0007669"/>
    <property type="project" value="TreeGrafter"/>
</dbReference>
<evidence type="ECO:0000256" key="2">
    <source>
        <dbReference type="ARBA" id="ARBA00022670"/>
    </source>
</evidence>
<dbReference type="OMA" id="NFQPWLS"/>
<keyword evidence="5" id="KW-1015">Disulfide bond</keyword>
<accession>M3XR76</accession>
<proteinExistence type="inferred from homology"/>
<evidence type="ECO:0000259" key="7">
    <source>
        <dbReference type="PROSITE" id="PS50240"/>
    </source>
</evidence>
<dbReference type="PRINTS" id="PR00722">
    <property type="entry name" value="CHYMOTRYPSIN"/>
</dbReference>
<dbReference type="Gene3D" id="2.40.10.10">
    <property type="entry name" value="Trypsin-like serine proteases"/>
    <property type="match status" value="2"/>
</dbReference>
<organism evidence="8">
    <name type="scientific">Mustela putorius furo</name>
    <name type="common">European domestic ferret</name>
    <name type="synonym">Mustela furo</name>
    <dbReference type="NCBI Taxonomy" id="9669"/>
    <lineage>
        <taxon>Eukaryota</taxon>
        <taxon>Metazoa</taxon>
        <taxon>Chordata</taxon>
        <taxon>Craniata</taxon>
        <taxon>Vertebrata</taxon>
        <taxon>Euteleostomi</taxon>
        <taxon>Mammalia</taxon>
        <taxon>Eutheria</taxon>
        <taxon>Laurasiatheria</taxon>
        <taxon>Carnivora</taxon>
        <taxon>Caniformia</taxon>
        <taxon>Musteloidea</taxon>
        <taxon>Mustelidae</taxon>
        <taxon>Mustelinae</taxon>
        <taxon>Mustela</taxon>
    </lineage>
</organism>
<dbReference type="GO" id="GO:0003073">
    <property type="term" value="P:regulation of systemic arterial blood pressure"/>
    <property type="evidence" value="ECO:0007669"/>
    <property type="project" value="TreeGrafter"/>
</dbReference>
<dbReference type="Ensembl" id="ENSMPUT00000001609.1">
    <property type="protein sequence ID" value="ENSMPUP00000001576.1"/>
    <property type="gene ID" value="ENSMPUG00000001592.1"/>
</dbReference>
<comment type="similarity">
    <text evidence="1">Belongs to the peptidase S1 family. Snake venom subfamily.</text>
</comment>
<dbReference type="SUPFAM" id="SSF50494">
    <property type="entry name" value="Trypsin-like serine proteases"/>
    <property type="match status" value="1"/>
</dbReference>
<feature type="domain" description="Peptidase S1" evidence="7">
    <location>
        <begin position="63"/>
        <end position="293"/>
    </location>
</feature>
<name>M3XR76_MUSPF</name>
<dbReference type="PROSITE" id="PS50240">
    <property type="entry name" value="TRYPSIN_DOM"/>
    <property type="match status" value="1"/>
</dbReference>
<dbReference type="eggNOG" id="KOG3627">
    <property type="taxonomic scope" value="Eukaryota"/>
</dbReference>
<evidence type="ECO:0000256" key="1">
    <source>
        <dbReference type="ARBA" id="ARBA00009228"/>
    </source>
</evidence>
<dbReference type="AlphaFoldDB" id="M3XR76"/>
<dbReference type="InParanoid" id="M3XR76"/>
<dbReference type="CDD" id="cd00190">
    <property type="entry name" value="Tryp_SPc"/>
    <property type="match status" value="1"/>
</dbReference>
<dbReference type="GeneTree" id="ENSGT01020000230389"/>
<evidence type="ECO:0000256" key="5">
    <source>
        <dbReference type="ARBA" id="ARBA00023157"/>
    </source>
</evidence>
<evidence type="ECO:0000313" key="8">
    <source>
        <dbReference type="Ensembl" id="ENSMPUP00000001576.1"/>
    </source>
</evidence>
<dbReference type="FunFam" id="2.40.10.10:FF:000010">
    <property type="entry name" value="Kallikrein related peptidase 11"/>
    <property type="match status" value="1"/>
</dbReference>
<keyword evidence="6" id="KW-0732">Signal</keyword>
<dbReference type="InterPro" id="IPR043504">
    <property type="entry name" value="Peptidase_S1_PA_chymotrypsin"/>
</dbReference>
<dbReference type="STRING" id="9669.ENSMPUP00000001576"/>